<comment type="cofactor">
    <cofactor evidence="1">
        <name>Mg(2+)</name>
        <dbReference type="ChEBI" id="CHEBI:18420"/>
    </cofactor>
</comment>
<comment type="function">
    <text evidence="1">Lipid phosphatase which dephosphorylates phosphatidylglycerophosphate (PGP) to phosphatidylglycerol (PG).</text>
</comment>
<keyword evidence="1 2" id="KW-0812">Transmembrane</keyword>
<keyword evidence="2" id="KW-1133">Transmembrane helix</keyword>
<keyword evidence="1 2" id="KW-0472">Membrane</keyword>
<keyword evidence="1" id="KW-0378">Hydrolase</keyword>
<keyword evidence="1" id="KW-0443">Lipid metabolism</keyword>
<keyword evidence="5" id="KW-1185">Reference proteome</keyword>
<dbReference type="PANTHER" id="PTHR36305:SF1">
    <property type="entry name" value="PHOSPHATIDYLGLYCEROPHOSPHATASE A"/>
    <property type="match status" value="1"/>
</dbReference>
<comment type="catalytic activity">
    <reaction evidence="1">
        <text>a 1,2-diacyl-sn-glycero-3-phospho-(1'-sn-glycero-3'-phosphate) + H2O = a 1,2-diacyl-sn-glycero-3-phospho-(1'-sn-glycerol) + phosphate</text>
        <dbReference type="Rhea" id="RHEA:33751"/>
        <dbReference type="ChEBI" id="CHEBI:15377"/>
        <dbReference type="ChEBI" id="CHEBI:43474"/>
        <dbReference type="ChEBI" id="CHEBI:60110"/>
        <dbReference type="ChEBI" id="CHEBI:64716"/>
        <dbReference type="EC" id="3.1.3.27"/>
    </reaction>
</comment>
<dbReference type="SUPFAM" id="SSF101307">
    <property type="entry name" value="YutG-like"/>
    <property type="match status" value="1"/>
</dbReference>
<evidence type="ECO:0000256" key="2">
    <source>
        <dbReference type="SAM" id="Phobius"/>
    </source>
</evidence>
<keyword evidence="1" id="KW-0997">Cell inner membrane</keyword>
<dbReference type="EMBL" id="BSUY01000001">
    <property type="protein sequence ID" value="GMA81166.1"/>
    <property type="molecule type" value="Genomic_DNA"/>
</dbReference>
<dbReference type="PIRSF" id="PIRSF006162">
    <property type="entry name" value="PgpA"/>
    <property type="match status" value="1"/>
</dbReference>
<name>A0ABQ6J106_9GAMM</name>
<dbReference type="EC" id="3.1.3.27" evidence="1"/>
<evidence type="ECO:0000313" key="5">
    <source>
        <dbReference type="Proteomes" id="UP001157046"/>
    </source>
</evidence>
<comment type="caution">
    <text evidence="4">The sequence shown here is derived from an EMBL/GenBank/DDBJ whole genome shotgun (WGS) entry which is preliminary data.</text>
</comment>
<keyword evidence="1" id="KW-0595">Phospholipid degradation</keyword>
<dbReference type="CDD" id="cd06971">
    <property type="entry name" value="PgpA"/>
    <property type="match status" value="1"/>
</dbReference>
<feature type="domain" description="YutG/PgpA" evidence="3">
    <location>
        <begin position="24"/>
        <end position="161"/>
    </location>
</feature>
<feature type="transmembrane region" description="Helical" evidence="2">
    <location>
        <begin position="57"/>
        <end position="75"/>
    </location>
</feature>
<evidence type="ECO:0000313" key="4">
    <source>
        <dbReference type="EMBL" id="GMA81166.1"/>
    </source>
</evidence>
<gene>
    <name evidence="4" type="primary">pgpA</name>
    <name evidence="4" type="ORF">GCM10025855_06990</name>
</gene>
<dbReference type="Proteomes" id="UP001157046">
    <property type="component" value="Unassembled WGS sequence"/>
</dbReference>
<reference evidence="5" key="1">
    <citation type="journal article" date="2019" name="Int. J. Syst. Evol. Microbiol.">
        <title>The Global Catalogue of Microorganisms (GCM) 10K type strain sequencing project: providing services to taxonomists for standard genome sequencing and annotation.</title>
        <authorList>
            <consortium name="The Broad Institute Genomics Platform"/>
            <consortium name="The Broad Institute Genome Sequencing Center for Infectious Disease"/>
            <person name="Wu L."/>
            <person name="Ma J."/>
        </authorList>
    </citation>
    <scope>NUCLEOTIDE SEQUENCE [LARGE SCALE GENOMIC DNA]</scope>
    <source>
        <strain evidence="5">NBRC 102030</strain>
    </source>
</reference>
<accession>A0ABQ6J106</accession>
<keyword evidence="1" id="KW-1208">Phospholipid metabolism</keyword>
<dbReference type="PANTHER" id="PTHR36305">
    <property type="entry name" value="PHOSPHATIDYLGLYCEROPHOSPHATASE A"/>
    <property type="match status" value="1"/>
</dbReference>
<sequence>MFMKWLSKDKALTRLSLKNPVHFLALGFGSGLAAKAPGTFGTLAAIPLYLLMAPLPLTWYLGLTLISVLAGFYICGKAANDMGVHDHGAIVWDEVAGLLITMIAAPAGWIWLLVGFGLFRFFDIIKPWPIRWLDAKVEGGFGIMIDDVLAGVFAFICLQGLVWCFS</sequence>
<dbReference type="InterPro" id="IPR007686">
    <property type="entry name" value="YutG/PgpA"/>
</dbReference>
<comment type="subcellular location">
    <subcellularLocation>
        <location evidence="1">Cell inner membrane</location>
        <topology evidence="1">Multi-pass membrane protein</topology>
    </subcellularLocation>
</comment>
<evidence type="ECO:0000259" key="3">
    <source>
        <dbReference type="Pfam" id="PF04608"/>
    </source>
</evidence>
<organism evidence="4 5">
    <name type="scientific">Shewanella glacialipiscicola</name>
    <dbReference type="NCBI Taxonomy" id="614069"/>
    <lineage>
        <taxon>Bacteria</taxon>
        <taxon>Pseudomonadati</taxon>
        <taxon>Pseudomonadota</taxon>
        <taxon>Gammaproteobacteria</taxon>
        <taxon>Alteromonadales</taxon>
        <taxon>Shewanellaceae</taxon>
        <taxon>Shewanella</taxon>
    </lineage>
</organism>
<feature type="transmembrane region" description="Helical" evidence="2">
    <location>
        <begin position="139"/>
        <end position="165"/>
    </location>
</feature>
<proteinExistence type="predicted"/>
<dbReference type="Pfam" id="PF04608">
    <property type="entry name" value="PgpA"/>
    <property type="match status" value="1"/>
</dbReference>
<evidence type="ECO:0000256" key="1">
    <source>
        <dbReference type="PIRNR" id="PIRNR006162"/>
    </source>
</evidence>
<feature type="transmembrane region" description="Helical" evidence="2">
    <location>
        <begin position="95"/>
        <end position="119"/>
    </location>
</feature>
<keyword evidence="1" id="KW-0479">Metal-binding</keyword>
<keyword evidence="1" id="KW-1003">Cell membrane</keyword>
<keyword evidence="1" id="KW-0460">Magnesium</keyword>
<comment type="pathway">
    <text evidence="1">Phospholipid metabolism; phosphatidylglycerol biosynthesis; phosphatidylglycerol from CDP-diacylglycerol: step 2/2.</text>
</comment>
<dbReference type="InterPro" id="IPR036681">
    <property type="entry name" value="PgpA-like_sf"/>
</dbReference>
<keyword evidence="1" id="KW-0442">Lipid degradation</keyword>
<dbReference type="InterPro" id="IPR026037">
    <property type="entry name" value="PgpA"/>
</dbReference>
<protein>
    <recommendedName>
        <fullName evidence="1">Phosphatidylglycerophosphatase A</fullName>
        <ecNumber evidence="1">3.1.3.27</ecNumber>
    </recommendedName>
    <alternativeName>
        <fullName evidence="1">Phosphatidylglycerolphosphate phosphatase A</fullName>
    </alternativeName>
</protein>